<reference evidence="3" key="1">
    <citation type="submission" date="2024-07" db="EMBL/GenBank/DDBJ databases">
        <authorList>
            <person name="Yu S.T."/>
        </authorList>
    </citation>
    <scope>NUCLEOTIDE SEQUENCE</scope>
    <source>
        <strain evidence="3">R41</strain>
    </source>
</reference>
<sequence length="297" mass="32081">MPAPPAMQWPGQIHFPARLLDAPAEWEAVMLDALFTQSPAGLAVLDNELRVVRVNTATPAMQGMREQGVVGRSLPGSHHVVEEEAAKTLVREVLDSDVPAHGHILRARPPAHHGQERQYELSVFRLNNSHGGVLGAAITVVDVTDRERARNRLGIRDAVRERVGRTLDVVVTCRELAEVPVPAFADVAVVEVVDSVIRGDDPPPSPLPGGVPLRRAAFRSGAGEHQPEAIRWETYGACPPRPPSARPWPTCCPGPSPWTPAFRGRPPTQPAPGPSTTPARTPSWSFPWPCAAPCSGW</sequence>
<dbReference type="AlphaFoldDB" id="A0AB39RTX7"/>
<dbReference type="Gene3D" id="3.30.450.20">
    <property type="entry name" value="PAS domain"/>
    <property type="match status" value="1"/>
</dbReference>
<gene>
    <name evidence="3" type="ORF">AB5J53_47625</name>
</gene>
<dbReference type="Pfam" id="PF08448">
    <property type="entry name" value="PAS_4"/>
    <property type="match status" value="1"/>
</dbReference>
<evidence type="ECO:0000256" key="1">
    <source>
        <dbReference type="SAM" id="MobiDB-lite"/>
    </source>
</evidence>
<dbReference type="InterPro" id="IPR035965">
    <property type="entry name" value="PAS-like_dom_sf"/>
</dbReference>
<dbReference type="SUPFAM" id="SSF55785">
    <property type="entry name" value="PYP-like sensor domain (PAS domain)"/>
    <property type="match status" value="1"/>
</dbReference>
<feature type="region of interest" description="Disordered" evidence="1">
    <location>
        <begin position="250"/>
        <end position="284"/>
    </location>
</feature>
<dbReference type="RefSeq" id="WP_369251913.1">
    <property type="nucleotide sequence ID" value="NZ_CP163443.1"/>
</dbReference>
<proteinExistence type="predicted"/>
<protein>
    <submittedName>
        <fullName evidence="3">PAS domain-containing protein</fullName>
    </submittedName>
</protein>
<name>A0AB39RTX7_9ACTN</name>
<dbReference type="CDD" id="cd00130">
    <property type="entry name" value="PAS"/>
    <property type="match status" value="1"/>
</dbReference>
<dbReference type="InterPro" id="IPR013656">
    <property type="entry name" value="PAS_4"/>
</dbReference>
<evidence type="ECO:0000259" key="2">
    <source>
        <dbReference type="Pfam" id="PF08448"/>
    </source>
</evidence>
<dbReference type="EMBL" id="CP163443">
    <property type="protein sequence ID" value="XDQ58757.1"/>
    <property type="molecule type" value="Genomic_DNA"/>
</dbReference>
<organism evidence="3">
    <name type="scientific">Streptomyces sp. R41</name>
    <dbReference type="NCBI Taxonomy" id="3238632"/>
    <lineage>
        <taxon>Bacteria</taxon>
        <taxon>Bacillati</taxon>
        <taxon>Actinomycetota</taxon>
        <taxon>Actinomycetes</taxon>
        <taxon>Kitasatosporales</taxon>
        <taxon>Streptomycetaceae</taxon>
        <taxon>Streptomyces</taxon>
    </lineage>
</organism>
<feature type="domain" description="PAS fold-4" evidence="2">
    <location>
        <begin position="35"/>
        <end position="148"/>
    </location>
</feature>
<accession>A0AB39RTX7</accession>
<dbReference type="InterPro" id="IPR000014">
    <property type="entry name" value="PAS"/>
</dbReference>
<evidence type="ECO:0000313" key="3">
    <source>
        <dbReference type="EMBL" id="XDQ58757.1"/>
    </source>
</evidence>
<dbReference type="NCBIfam" id="TIGR00229">
    <property type="entry name" value="sensory_box"/>
    <property type="match status" value="1"/>
</dbReference>